<evidence type="ECO:0000256" key="9">
    <source>
        <dbReference type="ARBA" id="ARBA00023172"/>
    </source>
</evidence>
<dbReference type="InterPro" id="IPR010998">
    <property type="entry name" value="Integrase_recombinase_N"/>
</dbReference>
<evidence type="ECO:0000256" key="2">
    <source>
        <dbReference type="ARBA" id="ARBA00004496"/>
    </source>
</evidence>
<keyword evidence="4" id="KW-0963">Cytoplasm</keyword>
<dbReference type="InterPro" id="IPR002104">
    <property type="entry name" value="Integrase_catalytic"/>
</dbReference>
<dbReference type="Gene3D" id="1.10.150.130">
    <property type="match status" value="1"/>
</dbReference>
<dbReference type="Proteomes" id="UP000242520">
    <property type="component" value="Unassembled WGS sequence"/>
</dbReference>
<evidence type="ECO:0000256" key="6">
    <source>
        <dbReference type="ARBA" id="ARBA00022829"/>
    </source>
</evidence>
<dbReference type="RefSeq" id="WP_084601880.1">
    <property type="nucleotide sequence ID" value="NZ_FQXH01000005.1"/>
</dbReference>
<feature type="domain" description="Core-binding (CB)" evidence="13">
    <location>
        <begin position="28"/>
        <end position="116"/>
    </location>
</feature>
<keyword evidence="5" id="KW-0132">Cell division</keyword>
<dbReference type="PROSITE" id="PS51898">
    <property type="entry name" value="TYR_RECOMBINASE"/>
    <property type="match status" value="1"/>
</dbReference>
<evidence type="ECO:0000256" key="4">
    <source>
        <dbReference type="ARBA" id="ARBA00022490"/>
    </source>
</evidence>
<dbReference type="InterPro" id="IPR050090">
    <property type="entry name" value="Tyrosine_recombinase_XerCD"/>
</dbReference>
<gene>
    <name evidence="14" type="ORF">SAMN02744040_00314</name>
</gene>
<evidence type="ECO:0000313" key="15">
    <source>
        <dbReference type="Proteomes" id="UP000242520"/>
    </source>
</evidence>
<keyword evidence="6" id="KW-0159">Chromosome partition</keyword>
<dbReference type="GO" id="GO:0006310">
    <property type="term" value="P:DNA recombination"/>
    <property type="evidence" value="ECO:0007669"/>
    <property type="project" value="UniProtKB-KW"/>
</dbReference>
<evidence type="ECO:0000256" key="3">
    <source>
        <dbReference type="ARBA" id="ARBA00008857"/>
    </source>
</evidence>
<evidence type="ECO:0000256" key="8">
    <source>
        <dbReference type="ARBA" id="ARBA00023125"/>
    </source>
</evidence>
<evidence type="ECO:0000256" key="1">
    <source>
        <dbReference type="ARBA" id="ARBA00003283"/>
    </source>
</evidence>
<keyword evidence="15" id="KW-1185">Reference proteome</keyword>
<dbReference type="GO" id="GO:0005737">
    <property type="term" value="C:cytoplasm"/>
    <property type="evidence" value="ECO:0007669"/>
    <property type="project" value="UniProtKB-SubCell"/>
</dbReference>
<dbReference type="InterPro" id="IPR044068">
    <property type="entry name" value="CB"/>
</dbReference>
<accession>A0A1M5P115</accession>
<feature type="domain" description="Tyr recombinase" evidence="12">
    <location>
        <begin position="143"/>
        <end position="332"/>
    </location>
</feature>
<dbReference type="STRING" id="1123350.SAMN02744040_00314"/>
<reference evidence="15" key="1">
    <citation type="submission" date="2016-11" db="EMBL/GenBank/DDBJ databases">
        <authorList>
            <person name="Varghese N."/>
            <person name="Submissions S."/>
        </authorList>
    </citation>
    <scope>NUCLEOTIDE SEQUENCE [LARGE SCALE GENOMIC DNA]</scope>
    <source>
        <strain evidence="15">DSM 15285</strain>
    </source>
</reference>
<keyword evidence="10" id="KW-0131">Cell cycle</keyword>
<comment type="function">
    <text evidence="1">Site-specific tyrosine recombinase, which acts by catalyzing the cutting and rejoining of the recombining DNA molecules.</text>
</comment>
<keyword evidence="8 11" id="KW-0238">DNA-binding</keyword>
<evidence type="ECO:0000256" key="7">
    <source>
        <dbReference type="ARBA" id="ARBA00022908"/>
    </source>
</evidence>
<dbReference type="GO" id="GO:0003677">
    <property type="term" value="F:DNA binding"/>
    <property type="evidence" value="ECO:0007669"/>
    <property type="project" value="UniProtKB-UniRule"/>
</dbReference>
<keyword evidence="7" id="KW-0229">DNA integration</keyword>
<proteinExistence type="inferred from homology"/>
<dbReference type="PROSITE" id="PS51900">
    <property type="entry name" value="CB"/>
    <property type="match status" value="1"/>
</dbReference>
<dbReference type="GO" id="GO:0007059">
    <property type="term" value="P:chromosome segregation"/>
    <property type="evidence" value="ECO:0007669"/>
    <property type="project" value="UniProtKB-KW"/>
</dbReference>
<dbReference type="InterPro" id="IPR004107">
    <property type="entry name" value="Integrase_SAM-like_N"/>
</dbReference>
<dbReference type="PANTHER" id="PTHR30349">
    <property type="entry name" value="PHAGE INTEGRASE-RELATED"/>
    <property type="match status" value="1"/>
</dbReference>
<dbReference type="AlphaFoldDB" id="A0A1M5P115"/>
<dbReference type="InterPro" id="IPR013762">
    <property type="entry name" value="Integrase-like_cat_sf"/>
</dbReference>
<dbReference type="EMBL" id="FQXH01000005">
    <property type="protein sequence ID" value="SHG95119.1"/>
    <property type="molecule type" value="Genomic_DNA"/>
</dbReference>
<comment type="subcellular location">
    <subcellularLocation>
        <location evidence="2">Cytoplasm</location>
    </subcellularLocation>
</comment>
<dbReference type="PANTHER" id="PTHR30349:SF77">
    <property type="entry name" value="TYROSINE RECOMBINASE XERC"/>
    <property type="match status" value="1"/>
</dbReference>
<evidence type="ECO:0000256" key="5">
    <source>
        <dbReference type="ARBA" id="ARBA00022618"/>
    </source>
</evidence>
<dbReference type="Gene3D" id="1.10.443.10">
    <property type="entry name" value="Intergrase catalytic core"/>
    <property type="match status" value="1"/>
</dbReference>
<evidence type="ECO:0000256" key="10">
    <source>
        <dbReference type="ARBA" id="ARBA00023306"/>
    </source>
</evidence>
<evidence type="ECO:0000256" key="11">
    <source>
        <dbReference type="PROSITE-ProRule" id="PRU01248"/>
    </source>
</evidence>
<dbReference type="GO" id="GO:0051301">
    <property type="term" value="P:cell division"/>
    <property type="evidence" value="ECO:0007669"/>
    <property type="project" value="UniProtKB-KW"/>
</dbReference>
<keyword evidence="9" id="KW-0233">DNA recombination</keyword>
<dbReference type="InterPro" id="IPR011010">
    <property type="entry name" value="DNA_brk_join_enz"/>
</dbReference>
<evidence type="ECO:0000259" key="13">
    <source>
        <dbReference type="PROSITE" id="PS51900"/>
    </source>
</evidence>
<name>A0A1M5P115_9FIRM</name>
<dbReference type="Pfam" id="PF02899">
    <property type="entry name" value="Phage_int_SAM_1"/>
    <property type="match status" value="1"/>
</dbReference>
<comment type="similarity">
    <text evidence="3">Belongs to the 'phage' integrase family.</text>
</comment>
<dbReference type="Pfam" id="PF00589">
    <property type="entry name" value="Phage_integrase"/>
    <property type="match status" value="1"/>
</dbReference>
<evidence type="ECO:0000313" key="14">
    <source>
        <dbReference type="EMBL" id="SHG95119.1"/>
    </source>
</evidence>
<evidence type="ECO:0000259" key="12">
    <source>
        <dbReference type="PROSITE" id="PS51898"/>
    </source>
</evidence>
<dbReference type="OrthoDB" id="9801717at2"/>
<protein>
    <submittedName>
        <fullName evidence="14">Site-specific recombinase XerD</fullName>
    </submittedName>
</protein>
<dbReference type="SUPFAM" id="SSF56349">
    <property type="entry name" value="DNA breaking-rejoining enzymes"/>
    <property type="match status" value="1"/>
</dbReference>
<sequence>MKYTIEDLIKNLHLRRKLFPCNLNNYPMEFKDSFEVFIDALISAQKSINTIKAYYFDLKTFFDYIVLNYNGIEYLSDIRPINLTRFYTYLETEKKNSHKSIIRKKMVLDLFFKYLIEQGIILERQNPIIKEEVIKSKIKNKKTTPVYLEKDEIKKFFNCIKKETNNFYKLRNLSIFSLMLYSGLRVSEIVNINLNDLDYAIKHEILSIIGKGNKERKIPLIKEELLQGSLKYLYDYYKERIKIKAQTNALFISSKKYRITTRGIQMLVKKYSKSANLNKDITPHKLRHTFATHLIKNGADIRRVQELLGHSSISTTQIYTHIKIEDLKNTLKEYKLDLKNII</sequence>
<organism evidence="14 15">
    <name type="scientific">Tepidibacter thalassicus DSM 15285</name>
    <dbReference type="NCBI Taxonomy" id="1123350"/>
    <lineage>
        <taxon>Bacteria</taxon>
        <taxon>Bacillati</taxon>
        <taxon>Bacillota</taxon>
        <taxon>Clostridia</taxon>
        <taxon>Peptostreptococcales</taxon>
        <taxon>Peptostreptococcaceae</taxon>
        <taxon>Tepidibacter</taxon>
    </lineage>
</organism>
<dbReference type="GO" id="GO:0015074">
    <property type="term" value="P:DNA integration"/>
    <property type="evidence" value="ECO:0007669"/>
    <property type="project" value="UniProtKB-KW"/>
</dbReference>